<keyword evidence="7" id="KW-1185">Reference proteome</keyword>
<dbReference type="GO" id="GO:0005774">
    <property type="term" value="C:vacuolar membrane"/>
    <property type="evidence" value="ECO:0007669"/>
    <property type="project" value="TreeGrafter"/>
</dbReference>
<dbReference type="VEuPathDB" id="VectorBase:AALB008487"/>
<dbReference type="GO" id="GO:0015179">
    <property type="term" value="F:L-amino acid transmembrane transporter activity"/>
    <property type="evidence" value="ECO:0007669"/>
    <property type="project" value="TreeGrafter"/>
</dbReference>
<reference evidence="6" key="2">
    <citation type="submission" date="2022-08" db="UniProtKB">
        <authorList>
            <consortium name="EnsemblMetazoa"/>
        </authorList>
    </citation>
    <scope>IDENTIFICATION</scope>
    <source>
        <strain evidence="6">STECLA/ALBI9_A</strain>
    </source>
</reference>
<dbReference type="Proteomes" id="UP000069272">
    <property type="component" value="Chromosome 3R"/>
</dbReference>
<dbReference type="PANTHER" id="PTHR22950">
    <property type="entry name" value="AMINO ACID TRANSPORTER"/>
    <property type="match status" value="1"/>
</dbReference>
<evidence type="ECO:0000256" key="2">
    <source>
        <dbReference type="ARBA" id="ARBA00022692"/>
    </source>
</evidence>
<dbReference type="AlphaFoldDB" id="A0A182FPM2"/>
<evidence type="ECO:0000256" key="1">
    <source>
        <dbReference type="ARBA" id="ARBA00004141"/>
    </source>
</evidence>
<protein>
    <recommendedName>
        <fullName evidence="5">Amino acid transporter transmembrane domain-containing protein</fullName>
    </recommendedName>
</protein>
<reference evidence="6 7" key="1">
    <citation type="journal article" date="2017" name="G3 (Bethesda)">
        <title>The Physical Genome Mapping of Anopheles albimanus Corrected Scaffold Misassemblies and Identified Interarm Rearrangements in Genus Anopheles.</title>
        <authorList>
            <person name="Artemov G.N."/>
            <person name="Peery A.N."/>
            <person name="Jiang X."/>
            <person name="Tu Z."/>
            <person name="Stegniy V.N."/>
            <person name="Sharakhova M.V."/>
            <person name="Sharakhov I.V."/>
        </authorList>
    </citation>
    <scope>NUCLEOTIDE SEQUENCE [LARGE SCALE GENOMIC DNA]</scope>
    <source>
        <strain evidence="6 7">ALBI9_A</strain>
    </source>
</reference>
<sequence>MADEKVKSDPSAPPAEYNVGDFNSTTKLADAPAMIDDAEYNPFEHRQIEKPNSTAGSLIHLLKSSLGTGILAMPVAFKNAGLLFGAIGTVVVGLICTHCVHILVKTSHQICQRTRIPVLGFAETAERVFEYGPPKLRRLAGFSKAFVDYALMATYYSAGCVYIVFIATSFHDVINYTTDNDWNVRIYILLTMIPILVIGQIRELKYLVPFSALANLFIVVTFGITLYYIFKDPLEFDDKPLFSSFGTLPLFFSTVIFAMEGIGVVMPVENSMAKPQHFLGCPGVLNTAMGTVIVLYAVIGFFGYVRFGELAKGSVTLNLPLQDDLAIAAQILIALAILFTFGLQFYVPMDILWRKIQHKIPKNKHMISQIALRSGIMIIMGGVGLAVPELEPFIGLVGAVFFSSLGLFVPCVVETVFYWPNELGKFRWVLIKNIIFGAFSIFALVAGAYSKRSNLMNEEMELKATSGPESVLPTSTEDDDHYEPFRHRRVKKPSSTSGTIIHMLKGSLGTGILAMPSAFRNGGLVFGLLGTTLVGVIYAHCVYLLVSTSQKSSKRMRVPQLGFSETAQSVFRYGPHGTRRFANVAKGYIDYSLLIVSFFSVCVYLIFISTTLRGVINSLTGLTWDTRIYILLTAVPLIFVTQVRELRYLVPFSALANTLILVTFCITLYYIFREPIDLSGCRLFPEITALPSFFGTVVYAVEGIGVVLPVENKMKHPEHFLACPGVLGTVITFIMLLYNVTGFFGYARYGASTEANVTANLGSDEVLALSTQLLAALAILFTLGIYYYVPMDILWRKVKHFFVPERHNMAQIAIRFGILLAMTALALGVPELEPFIGLVGSICSATLGLLTPIMLDTVYRWPVEGSFGWYRWRLIKNCLLLAFGVFILIVGTYFSIKDIVSIYG</sequence>
<evidence type="ECO:0000256" key="4">
    <source>
        <dbReference type="ARBA" id="ARBA00023136"/>
    </source>
</evidence>
<dbReference type="Pfam" id="PF01490">
    <property type="entry name" value="Aa_trans"/>
    <property type="match status" value="2"/>
</dbReference>
<feature type="domain" description="Amino acid transporter transmembrane" evidence="5">
    <location>
        <begin position="494"/>
        <end position="896"/>
    </location>
</feature>
<keyword evidence="2" id="KW-0812">Transmembrane</keyword>
<keyword evidence="4" id="KW-0472">Membrane</keyword>
<organism evidence="6 7">
    <name type="scientific">Anopheles albimanus</name>
    <name type="common">New world malaria mosquito</name>
    <dbReference type="NCBI Taxonomy" id="7167"/>
    <lineage>
        <taxon>Eukaryota</taxon>
        <taxon>Metazoa</taxon>
        <taxon>Ecdysozoa</taxon>
        <taxon>Arthropoda</taxon>
        <taxon>Hexapoda</taxon>
        <taxon>Insecta</taxon>
        <taxon>Pterygota</taxon>
        <taxon>Neoptera</taxon>
        <taxon>Endopterygota</taxon>
        <taxon>Diptera</taxon>
        <taxon>Nematocera</taxon>
        <taxon>Culicoidea</taxon>
        <taxon>Culicidae</taxon>
        <taxon>Anophelinae</taxon>
        <taxon>Anopheles</taxon>
    </lineage>
</organism>
<dbReference type="STRING" id="7167.A0A182FPM2"/>
<evidence type="ECO:0000313" key="7">
    <source>
        <dbReference type="Proteomes" id="UP000069272"/>
    </source>
</evidence>
<feature type="domain" description="Amino acid transporter transmembrane" evidence="5">
    <location>
        <begin position="53"/>
        <end position="448"/>
    </location>
</feature>
<keyword evidence="3" id="KW-1133">Transmembrane helix</keyword>
<dbReference type="EnsemblMetazoa" id="AALB008487-RA">
    <property type="protein sequence ID" value="AALB008487-PA"/>
    <property type="gene ID" value="AALB008487"/>
</dbReference>
<dbReference type="InterPro" id="IPR013057">
    <property type="entry name" value="AA_transpt_TM"/>
</dbReference>
<name>A0A182FPM2_ANOAL</name>
<evidence type="ECO:0000256" key="3">
    <source>
        <dbReference type="ARBA" id="ARBA00022989"/>
    </source>
</evidence>
<comment type="subcellular location">
    <subcellularLocation>
        <location evidence="1">Membrane</location>
        <topology evidence="1">Multi-pass membrane protein</topology>
    </subcellularLocation>
</comment>
<accession>A0A182FPM2</accession>
<evidence type="ECO:0000313" key="6">
    <source>
        <dbReference type="EnsemblMetazoa" id="AALB008487-PA"/>
    </source>
</evidence>
<evidence type="ECO:0000259" key="5">
    <source>
        <dbReference type="Pfam" id="PF01490"/>
    </source>
</evidence>
<dbReference type="PANTHER" id="PTHR22950:SF494">
    <property type="entry name" value="GH04538P"/>
    <property type="match status" value="1"/>
</dbReference>
<dbReference type="VEuPathDB" id="VectorBase:AALB20_037316"/>
<proteinExistence type="predicted"/>
<dbReference type="VEuPathDB" id="VectorBase:AALB20_033864"/>